<accession>A0ABV6XGH3</accession>
<reference evidence="2 3" key="1">
    <citation type="submission" date="2024-06" db="EMBL/GenBank/DDBJ databases">
        <authorList>
            <person name="Lee S.D."/>
        </authorList>
    </citation>
    <scope>NUCLEOTIDE SEQUENCE [LARGE SCALE GENOMIC DNA]</scope>
    <source>
        <strain evidence="2 3">N1-10</strain>
    </source>
</reference>
<sequence>MQQFDQAIFSVLGASKSGKSSYLMALYSTMDGIDGGFNLNSGGDDQQDIAFASAWDAFVETLQVPPTDGEPVEYTLVFGRGLERKVDIKWTDFRAHALMDLSPEGYGVELVEQVNRAHTIFVVLDGEKLRRPIAPADLARVKSEMQIPRMTKILTDVFQERKRHGMSQPSVIVLVTKADTISWQSGDAANGNVRSMQDVVEDVSKRLLPYAFLPEISSAICPVSIGSLGLNGDHLTGKVEPKRVGAPLLIALVYFYETRLAECNEEAQQLGRREADIQRQLLKPVVERPPWGHNRAQARLRTELDGIAEQRERLEQRQILYADEITKIRSEILHQQQSPDGVIPAPWMSGNV</sequence>
<organism evidence="2 3">
    <name type="scientific">Streptacidiphilus jeojiensis</name>
    <dbReference type="NCBI Taxonomy" id="3229225"/>
    <lineage>
        <taxon>Bacteria</taxon>
        <taxon>Bacillati</taxon>
        <taxon>Actinomycetota</taxon>
        <taxon>Actinomycetes</taxon>
        <taxon>Kitasatosporales</taxon>
        <taxon>Streptomycetaceae</taxon>
        <taxon>Streptacidiphilus</taxon>
    </lineage>
</organism>
<keyword evidence="3" id="KW-1185">Reference proteome</keyword>
<feature type="coiled-coil region" evidence="1">
    <location>
        <begin position="260"/>
        <end position="317"/>
    </location>
</feature>
<gene>
    <name evidence="2" type="ORF">ABUW04_03600</name>
</gene>
<comment type="caution">
    <text evidence="2">The sequence shown here is derived from an EMBL/GenBank/DDBJ whole genome shotgun (WGS) entry which is preliminary data.</text>
</comment>
<dbReference type="RefSeq" id="WP_380562591.1">
    <property type="nucleotide sequence ID" value="NZ_JBEUKS010000001.1"/>
</dbReference>
<protein>
    <submittedName>
        <fullName evidence="2">Uncharacterized protein</fullName>
    </submittedName>
</protein>
<dbReference type="Proteomes" id="UP001592581">
    <property type="component" value="Unassembled WGS sequence"/>
</dbReference>
<dbReference type="EMBL" id="JBEUKS010000001">
    <property type="protein sequence ID" value="MFC1437334.1"/>
    <property type="molecule type" value="Genomic_DNA"/>
</dbReference>
<keyword evidence="1" id="KW-0175">Coiled coil</keyword>
<evidence type="ECO:0000256" key="1">
    <source>
        <dbReference type="SAM" id="Coils"/>
    </source>
</evidence>
<evidence type="ECO:0000313" key="2">
    <source>
        <dbReference type="EMBL" id="MFC1437334.1"/>
    </source>
</evidence>
<evidence type="ECO:0000313" key="3">
    <source>
        <dbReference type="Proteomes" id="UP001592581"/>
    </source>
</evidence>
<proteinExistence type="predicted"/>
<name>A0ABV6XGH3_9ACTN</name>